<gene>
    <name evidence="1" type="ORF">HAX54_022911</name>
</gene>
<dbReference type="EMBL" id="JACEIK010002772">
    <property type="protein sequence ID" value="MCD9638761.1"/>
    <property type="molecule type" value="Genomic_DNA"/>
</dbReference>
<reference evidence="1 2" key="1">
    <citation type="journal article" date="2021" name="BMC Genomics">
        <title>Datura genome reveals duplications of psychoactive alkaloid biosynthetic genes and high mutation rate following tissue culture.</title>
        <authorList>
            <person name="Rajewski A."/>
            <person name="Carter-House D."/>
            <person name="Stajich J."/>
            <person name="Litt A."/>
        </authorList>
    </citation>
    <scope>NUCLEOTIDE SEQUENCE [LARGE SCALE GENOMIC DNA]</scope>
    <source>
        <strain evidence="1">AR-01</strain>
    </source>
</reference>
<sequence length="179" mass="19757">GASIGIKFPHKGEIALLWLNKHISNPQLIDGVTDDEELKCQKILINLILRGILGFLLVIEPLEPMLLHGLGSKPPDRGFFIGKQDRINSLPEPFQPLVNGGRNGNGNDHYNGNTDGLMQASPALVDLMPEQVTHTEFRAEFKMLSQAMTAQINEQVVAHVSQNGNIVSARVRDFLKMNT</sequence>
<accession>A0ABS8UXH3</accession>
<proteinExistence type="predicted"/>
<protein>
    <submittedName>
        <fullName evidence="1">Uncharacterized protein</fullName>
    </submittedName>
</protein>
<evidence type="ECO:0000313" key="2">
    <source>
        <dbReference type="Proteomes" id="UP000823775"/>
    </source>
</evidence>
<feature type="non-terminal residue" evidence="1">
    <location>
        <position position="1"/>
    </location>
</feature>
<evidence type="ECO:0000313" key="1">
    <source>
        <dbReference type="EMBL" id="MCD9638761.1"/>
    </source>
</evidence>
<dbReference type="Proteomes" id="UP000823775">
    <property type="component" value="Unassembled WGS sequence"/>
</dbReference>
<keyword evidence="2" id="KW-1185">Reference proteome</keyword>
<name>A0ABS8UXH3_DATST</name>
<comment type="caution">
    <text evidence="1">The sequence shown here is derived from an EMBL/GenBank/DDBJ whole genome shotgun (WGS) entry which is preliminary data.</text>
</comment>
<organism evidence="1 2">
    <name type="scientific">Datura stramonium</name>
    <name type="common">Jimsonweed</name>
    <name type="synonym">Common thornapple</name>
    <dbReference type="NCBI Taxonomy" id="4076"/>
    <lineage>
        <taxon>Eukaryota</taxon>
        <taxon>Viridiplantae</taxon>
        <taxon>Streptophyta</taxon>
        <taxon>Embryophyta</taxon>
        <taxon>Tracheophyta</taxon>
        <taxon>Spermatophyta</taxon>
        <taxon>Magnoliopsida</taxon>
        <taxon>eudicotyledons</taxon>
        <taxon>Gunneridae</taxon>
        <taxon>Pentapetalae</taxon>
        <taxon>asterids</taxon>
        <taxon>lamiids</taxon>
        <taxon>Solanales</taxon>
        <taxon>Solanaceae</taxon>
        <taxon>Solanoideae</taxon>
        <taxon>Datureae</taxon>
        <taxon>Datura</taxon>
    </lineage>
</organism>